<reference evidence="1 2" key="1">
    <citation type="submission" date="2020-08" db="EMBL/GenBank/DDBJ databases">
        <title>Genomic Encyclopedia of Type Strains, Phase IV (KMG-IV): sequencing the most valuable type-strain genomes for metagenomic binning, comparative biology and taxonomic classification.</title>
        <authorList>
            <person name="Goeker M."/>
        </authorList>
    </citation>
    <scope>NUCLEOTIDE SEQUENCE [LARGE SCALE GENOMIC DNA]</scope>
    <source>
        <strain evidence="1 2">DSM 106146</strain>
    </source>
</reference>
<comment type="caution">
    <text evidence="1">The sequence shown here is derived from an EMBL/GenBank/DDBJ whole genome shotgun (WGS) entry which is preliminary data.</text>
</comment>
<sequence length="62" mass="7276">MRPRSHREKMAGENLRSVLMEVAFEQQAQRLPDNFRRLLSSDVSPRYRGAVFISAFPGRYSY</sequence>
<dbReference type="AlphaFoldDB" id="A0A7W8M4I3"/>
<name>A0A7W8M4I3_9FIRM</name>
<proteinExistence type="predicted"/>
<protein>
    <submittedName>
        <fullName evidence="1">Uncharacterized protein</fullName>
    </submittedName>
</protein>
<evidence type="ECO:0000313" key="2">
    <source>
        <dbReference type="Proteomes" id="UP000543642"/>
    </source>
</evidence>
<gene>
    <name evidence="1" type="ORF">HNP82_000957</name>
</gene>
<accession>A0A7W8M4I3</accession>
<keyword evidence="2" id="KW-1185">Reference proteome</keyword>
<organism evidence="1 2">
    <name type="scientific">Catenibacillus scindens</name>
    <dbReference type="NCBI Taxonomy" id="673271"/>
    <lineage>
        <taxon>Bacteria</taxon>
        <taxon>Bacillati</taxon>
        <taxon>Bacillota</taxon>
        <taxon>Clostridia</taxon>
        <taxon>Lachnospirales</taxon>
        <taxon>Lachnospiraceae</taxon>
        <taxon>Catenibacillus</taxon>
    </lineage>
</organism>
<dbReference type="Proteomes" id="UP000543642">
    <property type="component" value="Unassembled WGS sequence"/>
</dbReference>
<dbReference type="EMBL" id="JACHFW010000002">
    <property type="protein sequence ID" value="MBB5263859.1"/>
    <property type="molecule type" value="Genomic_DNA"/>
</dbReference>
<evidence type="ECO:0000313" key="1">
    <source>
        <dbReference type="EMBL" id="MBB5263859.1"/>
    </source>
</evidence>